<dbReference type="InterPro" id="IPR011042">
    <property type="entry name" value="6-blade_b-propeller_TolB-like"/>
</dbReference>
<proteinExistence type="predicted"/>
<keyword evidence="1" id="KW-0862">Zinc</keyword>
<feature type="domain" description="B box-type" evidence="2">
    <location>
        <begin position="14"/>
        <end position="60"/>
    </location>
</feature>
<evidence type="ECO:0000313" key="4">
    <source>
        <dbReference type="RefSeq" id="XP_022295846.1"/>
    </source>
</evidence>
<evidence type="ECO:0000256" key="1">
    <source>
        <dbReference type="PROSITE-ProRule" id="PRU00024"/>
    </source>
</evidence>
<dbReference type="InterPro" id="IPR000315">
    <property type="entry name" value="Znf_B-box"/>
</dbReference>
<reference evidence="4" key="1">
    <citation type="submission" date="2025-08" db="UniProtKB">
        <authorList>
            <consortium name="RefSeq"/>
        </authorList>
    </citation>
    <scope>IDENTIFICATION</scope>
    <source>
        <tissue evidence="4">Whole sample</tissue>
    </source>
</reference>
<dbReference type="Proteomes" id="UP000694844">
    <property type="component" value="Chromosome 8"/>
</dbReference>
<dbReference type="OrthoDB" id="6094481at2759"/>
<dbReference type="GO" id="GO:0008270">
    <property type="term" value="F:zinc ion binding"/>
    <property type="evidence" value="ECO:0007669"/>
    <property type="project" value="UniProtKB-KW"/>
</dbReference>
<keyword evidence="1" id="KW-0863">Zinc-finger</keyword>
<dbReference type="Gene3D" id="2.120.10.30">
    <property type="entry name" value="TolB, C-terminal domain"/>
    <property type="match status" value="1"/>
</dbReference>
<protein>
    <submittedName>
        <fullName evidence="4">Uncharacterized protein LOC111105756</fullName>
    </submittedName>
</protein>
<dbReference type="KEGG" id="cvn:111105756"/>
<organism evidence="3 4">
    <name type="scientific">Crassostrea virginica</name>
    <name type="common">Eastern oyster</name>
    <dbReference type="NCBI Taxonomy" id="6565"/>
    <lineage>
        <taxon>Eukaryota</taxon>
        <taxon>Metazoa</taxon>
        <taxon>Spiralia</taxon>
        <taxon>Lophotrochozoa</taxon>
        <taxon>Mollusca</taxon>
        <taxon>Bivalvia</taxon>
        <taxon>Autobranchia</taxon>
        <taxon>Pteriomorphia</taxon>
        <taxon>Ostreida</taxon>
        <taxon>Ostreoidea</taxon>
        <taxon>Ostreidae</taxon>
        <taxon>Crassostrea</taxon>
    </lineage>
</organism>
<dbReference type="SUPFAM" id="SSF101898">
    <property type="entry name" value="NHL repeat"/>
    <property type="match status" value="1"/>
</dbReference>
<evidence type="ECO:0000259" key="2">
    <source>
        <dbReference type="PROSITE" id="PS50119"/>
    </source>
</evidence>
<name>A0A8B8AXJ2_CRAVI</name>
<gene>
    <name evidence="4" type="primary">LOC111105756</name>
</gene>
<accession>A0A8B8AXJ2</accession>
<keyword evidence="3" id="KW-1185">Reference proteome</keyword>
<dbReference type="RefSeq" id="XP_022295846.1">
    <property type="nucleotide sequence ID" value="XM_022440138.1"/>
</dbReference>
<keyword evidence="1" id="KW-0479">Metal-binding</keyword>
<dbReference type="GeneID" id="111105756"/>
<dbReference type="PROSITE" id="PS50119">
    <property type="entry name" value="ZF_BBOX"/>
    <property type="match status" value="1"/>
</dbReference>
<sequence length="368" mass="42576">MATSRSESSYSYAQDIVICNLCGDKLSLQCWRFCKNCQVHLCVDCIDIHQEDCDHQPHDIVTYENRILHQRECQEDWQTPILNELLDQCQGPAAEVRYQQTQLFLYNSWVLRTIRPSKPYKQLRRIVCLGGGEAWVIGEKANMKRIDIHGSVKEKVKCQNIPSDVSLTEKGELIYSDKINRTINIIRQGKIEAMITVPKGWQPLGLCYIRSKGMLVSLQMSERNKIVFYRGEEITMEIDKDEHGNHIFRNGNDMLHVTKNINRDICVTDENAKTVVVMNSEGRVRFRYNGIRERSFEPRCIVTDSLCQILVTELAFECIHILSQDCILLKCVENCNLDTPCALSVDNKGRMWVGLYYKGNIKVIQYQK</sequence>
<evidence type="ECO:0000313" key="3">
    <source>
        <dbReference type="Proteomes" id="UP000694844"/>
    </source>
</evidence>
<dbReference type="AlphaFoldDB" id="A0A8B8AXJ2"/>